<dbReference type="EMBL" id="CP053452">
    <property type="protein sequence ID" value="QJW99214.1"/>
    <property type="molecule type" value="Genomic_DNA"/>
</dbReference>
<gene>
    <name evidence="2" type="ORF">FTUN_6816</name>
</gene>
<evidence type="ECO:0000256" key="1">
    <source>
        <dbReference type="SAM" id="MobiDB-lite"/>
    </source>
</evidence>
<keyword evidence="3" id="KW-1185">Reference proteome</keyword>
<dbReference type="KEGG" id="ftj:FTUN_6816"/>
<dbReference type="Proteomes" id="UP000503447">
    <property type="component" value="Chromosome"/>
</dbReference>
<name>A0A6M5Z095_9BACT</name>
<evidence type="ECO:0000313" key="3">
    <source>
        <dbReference type="Proteomes" id="UP000503447"/>
    </source>
</evidence>
<reference evidence="3" key="1">
    <citation type="submission" date="2020-05" db="EMBL/GenBank/DDBJ databases">
        <title>Frigoriglobus tundricola gen. nov., sp. nov., a psychrotolerant cellulolytic planctomycete of the family Gemmataceae with two divergent copies of 16S rRNA gene.</title>
        <authorList>
            <person name="Kulichevskaya I.S."/>
            <person name="Ivanova A.A."/>
            <person name="Naumoff D.G."/>
            <person name="Beletsky A.V."/>
            <person name="Rijpstra W.I.C."/>
            <person name="Sinninghe Damste J.S."/>
            <person name="Mardanov A.V."/>
            <person name="Ravin N.V."/>
            <person name="Dedysh S.N."/>
        </authorList>
    </citation>
    <scope>NUCLEOTIDE SEQUENCE [LARGE SCALE GENOMIC DNA]</scope>
    <source>
        <strain evidence="3">PL17</strain>
    </source>
</reference>
<evidence type="ECO:0000313" key="2">
    <source>
        <dbReference type="EMBL" id="QJW99214.1"/>
    </source>
</evidence>
<feature type="region of interest" description="Disordered" evidence="1">
    <location>
        <begin position="1"/>
        <end position="37"/>
    </location>
</feature>
<protein>
    <submittedName>
        <fullName evidence="2">Uncharacterized protein</fullName>
    </submittedName>
</protein>
<organism evidence="2 3">
    <name type="scientific">Frigoriglobus tundricola</name>
    <dbReference type="NCBI Taxonomy" id="2774151"/>
    <lineage>
        <taxon>Bacteria</taxon>
        <taxon>Pseudomonadati</taxon>
        <taxon>Planctomycetota</taxon>
        <taxon>Planctomycetia</taxon>
        <taxon>Gemmatales</taxon>
        <taxon>Gemmataceae</taxon>
        <taxon>Frigoriglobus</taxon>
    </lineage>
</organism>
<feature type="compositionally biased region" description="Gly residues" evidence="1">
    <location>
        <begin position="1"/>
        <end position="20"/>
    </location>
</feature>
<proteinExistence type="predicted"/>
<accession>A0A6M5Z095</accession>
<dbReference type="AlphaFoldDB" id="A0A6M5Z095"/>
<sequence length="37" mass="3483">MPGSGAVGCPGGGPSGGGDWPPGELGWVPDGGLDELF</sequence>